<accession>U3A335</accession>
<reference evidence="3 4" key="1">
    <citation type="submission" date="2013-09" db="EMBL/GenBank/DDBJ databases">
        <title>Whole genome shotgun sequence of Vibrio proteolyticus NBRC 13287.</title>
        <authorList>
            <person name="Isaki S."/>
            <person name="Hosoyama A."/>
            <person name="Numata M."/>
            <person name="Hashimoto M."/>
            <person name="Hosoyama Y."/>
            <person name="Tsuchikane K."/>
            <person name="Noguchi M."/>
            <person name="Hirakata S."/>
            <person name="Ichikawa N."/>
            <person name="Ohji S."/>
            <person name="Yamazoe A."/>
            <person name="Fujita N."/>
        </authorList>
    </citation>
    <scope>NUCLEOTIDE SEQUENCE [LARGE SCALE GENOMIC DNA]</scope>
    <source>
        <strain evidence="3 4">NBRC 13287</strain>
    </source>
</reference>
<dbReference type="eggNOG" id="COG3112">
    <property type="taxonomic scope" value="Bacteria"/>
</dbReference>
<evidence type="ECO:0000313" key="4">
    <source>
        <dbReference type="Proteomes" id="UP000016570"/>
    </source>
</evidence>
<dbReference type="EMBL" id="BATJ01000009">
    <property type="protein sequence ID" value="GAD67752.1"/>
    <property type="molecule type" value="Genomic_DNA"/>
</dbReference>
<comment type="caution">
    <text evidence="3">The sequence shown here is derived from an EMBL/GenBank/DDBJ whole genome shotgun (WGS) entry which is preliminary data.</text>
</comment>
<evidence type="ECO:0000313" key="3">
    <source>
        <dbReference type="EMBL" id="GAD67752.1"/>
    </source>
</evidence>
<dbReference type="RefSeq" id="WP_021705723.1">
    <property type="nucleotide sequence ID" value="NZ_BATJ01000009.1"/>
</dbReference>
<dbReference type="Pfam" id="PF06062">
    <property type="entry name" value="UPF0231"/>
    <property type="match status" value="1"/>
</dbReference>
<dbReference type="InterPro" id="IPR008249">
    <property type="entry name" value="UPF0231"/>
</dbReference>
<organism evidence="3 4">
    <name type="scientific">Vibrio proteolyticus NBRC 13287</name>
    <dbReference type="NCBI Taxonomy" id="1219065"/>
    <lineage>
        <taxon>Bacteria</taxon>
        <taxon>Pseudomonadati</taxon>
        <taxon>Pseudomonadota</taxon>
        <taxon>Gammaproteobacteria</taxon>
        <taxon>Vibrionales</taxon>
        <taxon>Vibrionaceae</taxon>
        <taxon>Vibrio</taxon>
    </lineage>
</organism>
<keyword evidence="4" id="KW-1185">Reference proteome</keyword>
<protein>
    <recommendedName>
        <fullName evidence="2">UPF0231 protein VPR01S_09_01270</fullName>
    </recommendedName>
</protein>
<dbReference type="Proteomes" id="UP000016570">
    <property type="component" value="Unassembled WGS sequence"/>
</dbReference>
<dbReference type="PIRSF" id="PIRSF006287">
    <property type="entry name" value="UCP006287"/>
    <property type="match status" value="1"/>
</dbReference>
<sequence length="122" mass="13763">MDFVFKKNALDGSYYCQCSMGHEIVGRWLQEEIGHEMARIEQVMALVAQARTAPGGEHRLLGREISLLISADEVIIEDNALALSESEVLPEEFELYDSESVGCCGLEDFEQLIRQWQAFIHG</sequence>
<name>U3A335_VIBPR</name>
<dbReference type="STRING" id="1219065.VPR01S_09_01270"/>
<evidence type="ECO:0000256" key="1">
    <source>
        <dbReference type="ARBA" id="ARBA00005367"/>
    </source>
</evidence>
<evidence type="ECO:0000256" key="2">
    <source>
        <dbReference type="HAMAP-Rule" id="MF_01053"/>
    </source>
</evidence>
<comment type="similarity">
    <text evidence="1 2">Belongs to the UPF0231 family.</text>
</comment>
<proteinExistence type="inferred from homology"/>
<gene>
    <name evidence="3" type="ORF">VPR01S_09_01270</name>
</gene>
<dbReference type="AlphaFoldDB" id="U3A335"/>
<dbReference type="HAMAP" id="MF_01053">
    <property type="entry name" value="UPF0231"/>
    <property type="match status" value="1"/>
</dbReference>